<name>A0A2G9U308_TELCI</name>
<protein>
    <submittedName>
        <fullName evidence="2">Uncharacterized protein</fullName>
    </submittedName>
</protein>
<evidence type="ECO:0000313" key="3">
    <source>
        <dbReference type="Proteomes" id="UP000230423"/>
    </source>
</evidence>
<accession>A0A2G9U308</accession>
<sequence length="239" mass="25738">MLPVLSLALVSFALAAPPIVPPVNLQPCVDGVNNVVKVQDIHDGPIAIHARDMVAQTYDVNGNPSCYYGRAAVSLPGQIKLVKGTVVVSSANTDMKSAEFKMTLKKNSVFIGTVCENGVSKKSQVPAHACHHKIYPEIGDKFLQMLSTPGSYDMETIEKEAHQSNIIKLPAISSALNTFVVKIEKEAHQSNIIKLPAISSALNTFVVKGDWQAQIALVLGGQTIAHIKAPSNTEWLYVN</sequence>
<dbReference type="Proteomes" id="UP000230423">
    <property type="component" value="Unassembled WGS sequence"/>
</dbReference>
<feature type="chain" id="PRO_5013896939" evidence="1">
    <location>
        <begin position="16"/>
        <end position="239"/>
    </location>
</feature>
<gene>
    <name evidence="2" type="ORF">TELCIR_13804</name>
</gene>
<proteinExistence type="predicted"/>
<reference evidence="2 3" key="1">
    <citation type="submission" date="2015-09" db="EMBL/GenBank/DDBJ databases">
        <title>Draft genome of the parasitic nematode Teladorsagia circumcincta isolate WARC Sus (inbred).</title>
        <authorList>
            <person name="Mitreva M."/>
        </authorList>
    </citation>
    <scope>NUCLEOTIDE SEQUENCE [LARGE SCALE GENOMIC DNA]</scope>
    <source>
        <strain evidence="2 3">S</strain>
    </source>
</reference>
<evidence type="ECO:0000256" key="1">
    <source>
        <dbReference type="SAM" id="SignalP"/>
    </source>
</evidence>
<keyword evidence="1" id="KW-0732">Signal</keyword>
<dbReference type="AlphaFoldDB" id="A0A2G9U308"/>
<dbReference type="EMBL" id="KZ349785">
    <property type="protein sequence ID" value="PIO64565.1"/>
    <property type="molecule type" value="Genomic_DNA"/>
</dbReference>
<evidence type="ECO:0000313" key="2">
    <source>
        <dbReference type="EMBL" id="PIO64565.1"/>
    </source>
</evidence>
<feature type="signal peptide" evidence="1">
    <location>
        <begin position="1"/>
        <end position="15"/>
    </location>
</feature>
<organism evidence="2 3">
    <name type="scientific">Teladorsagia circumcincta</name>
    <name type="common">Brown stomach worm</name>
    <name type="synonym">Ostertagia circumcincta</name>
    <dbReference type="NCBI Taxonomy" id="45464"/>
    <lineage>
        <taxon>Eukaryota</taxon>
        <taxon>Metazoa</taxon>
        <taxon>Ecdysozoa</taxon>
        <taxon>Nematoda</taxon>
        <taxon>Chromadorea</taxon>
        <taxon>Rhabditida</taxon>
        <taxon>Rhabditina</taxon>
        <taxon>Rhabditomorpha</taxon>
        <taxon>Strongyloidea</taxon>
        <taxon>Trichostrongylidae</taxon>
        <taxon>Teladorsagia</taxon>
    </lineage>
</organism>
<dbReference type="OrthoDB" id="5836370at2759"/>
<keyword evidence="3" id="KW-1185">Reference proteome</keyword>